<organism evidence="2 3">
    <name type="scientific">Oryza sativa subsp. japonica</name>
    <name type="common">Rice</name>
    <dbReference type="NCBI Taxonomy" id="39947"/>
    <lineage>
        <taxon>Eukaryota</taxon>
        <taxon>Viridiplantae</taxon>
        <taxon>Streptophyta</taxon>
        <taxon>Embryophyta</taxon>
        <taxon>Tracheophyta</taxon>
        <taxon>Spermatophyta</taxon>
        <taxon>Magnoliopsida</taxon>
        <taxon>Liliopsida</taxon>
        <taxon>Poales</taxon>
        <taxon>Poaceae</taxon>
        <taxon>BOP clade</taxon>
        <taxon>Oryzoideae</taxon>
        <taxon>Oryzeae</taxon>
        <taxon>Oryzinae</taxon>
        <taxon>Oryza</taxon>
        <taxon>Oryza sativa</taxon>
    </lineage>
</organism>
<dbReference type="AlphaFoldDB" id="A0A0P0WIX5"/>
<feature type="compositionally biased region" description="Basic residues" evidence="1">
    <location>
        <begin position="40"/>
        <end position="49"/>
    </location>
</feature>
<evidence type="ECO:0000313" key="2">
    <source>
        <dbReference type="EMBL" id="BAH92986.1"/>
    </source>
</evidence>
<dbReference type="EMBL" id="AP008211">
    <property type="protein sequence ID" value="BAH92986.1"/>
    <property type="molecule type" value="Genomic_DNA"/>
</dbReference>
<proteinExistence type="predicted"/>
<gene>
    <name evidence="2" type="ordered locus">Os05g0192700</name>
</gene>
<dbReference type="Gramene" id="Os05t0192700-01">
    <property type="protein sequence ID" value="Os05t0192700-01"/>
    <property type="gene ID" value="Os05g0192700"/>
</dbReference>
<protein>
    <submittedName>
        <fullName evidence="2">Os05g0192700 protein</fullName>
    </submittedName>
</protein>
<feature type="compositionally biased region" description="Basic and acidic residues" evidence="1">
    <location>
        <begin position="50"/>
        <end position="59"/>
    </location>
</feature>
<evidence type="ECO:0000313" key="3">
    <source>
        <dbReference type="Proteomes" id="UP000000763"/>
    </source>
</evidence>
<sequence length="132" mass="14260">MAAARAEGVGDGAGGGGQRRRGRRALVMARAERVGSGAGRGRRRRRLRRLPRDDDDNHWPRRCPSPRPLPSQIWRRGGVRVGGGCVGLLPQPTPPRSGRRGEEAVAAAATPCNGGVHRRRCLLLSLHIVHCC</sequence>
<feature type="region of interest" description="Disordered" evidence="1">
    <location>
        <begin position="1"/>
        <end position="74"/>
    </location>
</feature>
<accession>A0A0P0WIX5</accession>
<name>A0A0P0WIX5_ORYSJ</name>
<evidence type="ECO:0000256" key="1">
    <source>
        <dbReference type="SAM" id="MobiDB-lite"/>
    </source>
</evidence>
<dbReference type="KEGG" id="dosa:Os05g0192700"/>
<reference evidence="3" key="2">
    <citation type="journal article" date="2008" name="Nucleic Acids Res.">
        <title>The rice annotation project database (RAP-DB): 2008 update.</title>
        <authorList>
            <consortium name="The rice annotation project (RAP)"/>
        </authorList>
    </citation>
    <scope>GENOME REANNOTATION</scope>
    <source>
        <strain evidence="3">cv. Nipponbare</strain>
    </source>
</reference>
<reference evidence="2 3" key="1">
    <citation type="journal article" date="2005" name="Nature">
        <title>The map-based sequence of the rice genome.</title>
        <authorList>
            <consortium name="International rice genome sequencing project (IRGSP)"/>
            <person name="Matsumoto T."/>
            <person name="Wu J."/>
            <person name="Kanamori H."/>
            <person name="Katayose Y."/>
            <person name="Fujisawa M."/>
            <person name="Namiki N."/>
            <person name="Mizuno H."/>
            <person name="Yamamoto K."/>
            <person name="Antonio B.A."/>
            <person name="Baba T."/>
            <person name="Sakata K."/>
            <person name="Nagamura Y."/>
            <person name="Aoki H."/>
            <person name="Arikawa K."/>
            <person name="Arita K."/>
            <person name="Bito T."/>
            <person name="Chiden Y."/>
            <person name="Fujitsuka N."/>
            <person name="Fukunaka R."/>
            <person name="Hamada M."/>
            <person name="Harada C."/>
            <person name="Hayashi A."/>
            <person name="Hijishita S."/>
            <person name="Honda M."/>
            <person name="Hosokawa S."/>
            <person name="Ichikawa Y."/>
            <person name="Idonuma A."/>
            <person name="Iijima M."/>
            <person name="Ikeda M."/>
            <person name="Ikeno M."/>
            <person name="Ito K."/>
            <person name="Ito S."/>
            <person name="Ito T."/>
            <person name="Ito Y."/>
            <person name="Ito Y."/>
            <person name="Iwabuchi A."/>
            <person name="Kamiya K."/>
            <person name="Karasawa W."/>
            <person name="Kurita K."/>
            <person name="Katagiri S."/>
            <person name="Kikuta A."/>
            <person name="Kobayashi H."/>
            <person name="Kobayashi N."/>
            <person name="Machita K."/>
            <person name="Maehara T."/>
            <person name="Masukawa M."/>
            <person name="Mizubayashi T."/>
            <person name="Mukai Y."/>
            <person name="Nagasaki H."/>
            <person name="Nagata Y."/>
            <person name="Naito S."/>
            <person name="Nakashima M."/>
            <person name="Nakama Y."/>
            <person name="Nakamichi Y."/>
            <person name="Nakamura M."/>
            <person name="Meguro A."/>
            <person name="Negishi M."/>
            <person name="Ohta I."/>
            <person name="Ohta T."/>
            <person name="Okamoto M."/>
            <person name="Ono N."/>
            <person name="Saji S."/>
            <person name="Sakaguchi M."/>
            <person name="Sakai K."/>
            <person name="Shibata M."/>
            <person name="Shimokawa T."/>
            <person name="Song J."/>
            <person name="Takazaki Y."/>
            <person name="Terasawa K."/>
            <person name="Tsugane M."/>
            <person name="Tsuji K."/>
            <person name="Ueda S."/>
            <person name="Waki K."/>
            <person name="Yamagata H."/>
            <person name="Yamamoto M."/>
            <person name="Yamamoto S."/>
            <person name="Yamane H."/>
            <person name="Yoshiki S."/>
            <person name="Yoshihara R."/>
            <person name="Yukawa K."/>
            <person name="Zhong H."/>
            <person name="Yano M."/>
            <person name="Yuan Q."/>
            <person name="Ouyang S."/>
            <person name="Liu J."/>
            <person name="Jones K.M."/>
            <person name="Gansberger K."/>
            <person name="Moffat K."/>
            <person name="Hill J."/>
            <person name="Bera J."/>
            <person name="Fadrosh D."/>
            <person name="Jin S."/>
            <person name="Johri S."/>
            <person name="Kim M."/>
            <person name="Overton L."/>
            <person name="Reardon M."/>
            <person name="Tsitrin T."/>
            <person name="Vuong H."/>
            <person name="Weaver B."/>
            <person name="Ciecko A."/>
            <person name="Tallon L."/>
            <person name="Jackson J."/>
            <person name="Pai G."/>
            <person name="Aken S.V."/>
            <person name="Utterback T."/>
            <person name="Reidmuller S."/>
            <person name="Feldblyum T."/>
            <person name="Hsiao J."/>
            <person name="Zismann V."/>
            <person name="Iobst S."/>
            <person name="de Vazeille A.R."/>
            <person name="Buell C.R."/>
            <person name="Ying K."/>
            <person name="Li Y."/>
            <person name="Lu T."/>
            <person name="Huang Y."/>
            <person name="Zhao Q."/>
            <person name="Feng Q."/>
            <person name="Zhang L."/>
            <person name="Zhu J."/>
            <person name="Weng Q."/>
            <person name="Mu J."/>
            <person name="Lu Y."/>
            <person name="Fan D."/>
            <person name="Liu Y."/>
            <person name="Guan J."/>
            <person name="Zhang Y."/>
            <person name="Yu S."/>
            <person name="Liu X."/>
            <person name="Zhang Y."/>
            <person name="Hong G."/>
            <person name="Han B."/>
            <person name="Choisne N."/>
            <person name="Demange N."/>
            <person name="Orjeda G."/>
            <person name="Samain S."/>
            <person name="Cattolico L."/>
            <person name="Pelletier E."/>
            <person name="Couloux A."/>
            <person name="Segurens B."/>
            <person name="Wincker P."/>
            <person name="D'Hont A."/>
            <person name="Scarpelli C."/>
            <person name="Weissenbach J."/>
            <person name="Salanoubat M."/>
            <person name="Quetier F."/>
            <person name="Yu Y."/>
            <person name="Kim H.R."/>
            <person name="Rambo T."/>
            <person name="Currie J."/>
            <person name="Collura K."/>
            <person name="Luo M."/>
            <person name="Yang T."/>
            <person name="Ammiraju J.S.S."/>
            <person name="Engler F."/>
            <person name="Soderlund C."/>
            <person name="Wing R.A."/>
            <person name="Palmer L.E."/>
            <person name="de la Bastide M."/>
            <person name="Spiegel L."/>
            <person name="Nascimento L."/>
            <person name="Zutavern T."/>
            <person name="O'Shaughnessy A."/>
            <person name="Dike S."/>
            <person name="Dedhia N."/>
            <person name="Preston R."/>
            <person name="Balija V."/>
            <person name="McCombie W.R."/>
            <person name="Chow T."/>
            <person name="Chen H."/>
            <person name="Chung M."/>
            <person name="Chen C."/>
            <person name="Shaw J."/>
            <person name="Wu H."/>
            <person name="Hsiao K."/>
            <person name="Chao Y."/>
            <person name="Chu M."/>
            <person name="Cheng C."/>
            <person name="Hour A."/>
            <person name="Lee P."/>
            <person name="Lin S."/>
            <person name="Lin Y."/>
            <person name="Liou J."/>
            <person name="Liu S."/>
            <person name="Hsing Y."/>
            <person name="Raghuvanshi S."/>
            <person name="Mohanty A."/>
            <person name="Bharti A.K."/>
            <person name="Gaur A."/>
            <person name="Gupta V."/>
            <person name="Kumar D."/>
            <person name="Ravi V."/>
            <person name="Vij S."/>
            <person name="Kapur A."/>
            <person name="Khurana P."/>
            <person name="Khurana P."/>
            <person name="Khurana J.P."/>
            <person name="Tyagi A.K."/>
            <person name="Gaikwad K."/>
            <person name="Singh A."/>
            <person name="Dalal V."/>
            <person name="Srivastava S."/>
            <person name="Dixit A."/>
            <person name="Pal A.K."/>
            <person name="Ghazi I.A."/>
            <person name="Yadav M."/>
            <person name="Pandit A."/>
            <person name="Bhargava A."/>
            <person name="Sureshbabu K."/>
            <person name="Batra K."/>
            <person name="Sharma T.R."/>
            <person name="Mohapatra T."/>
            <person name="Singh N.K."/>
            <person name="Messing J."/>
            <person name="Nelson A.B."/>
            <person name="Fuks G."/>
            <person name="Kavchok S."/>
            <person name="Keizer G."/>
            <person name="Linton E."/>
            <person name="Llaca V."/>
            <person name="Song R."/>
            <person name="Tanyolac B."/>
            <person name="Young S."/>
            <person name="Ho-Il K."/>
            <person name="Hahn J.H."/>
            <person name="Sangsakoo G."/>
            <person name="Vanavichit A."/>
            <person name="de Mattos Luiz.A.T."/>
            <person name="Zimmer P.D."/>
            <person name="Malone G."/>
            <person name="Dellagostin O."/>
            <person name="de Oliveira A.C."/>
            <person name="Bevan M."/>
            <person name="Bancroft I."/>
            <person name="Minx P."/>
            <person name="Cordum H."/>
            <person name="Wilson R."/>
            <person name="Cheng Z."/>
            <person name="Jin W."/>
            <person name="Jiang J."/>
            <person name="Leong S.A."/>
            <person name="Iwama H."/>
            <person name="Gojobori T."/>
            <person name="Itoh T."/>
            <person name="Niimura Y."/>
            <person name="Fujii Y."/>
            <person name="Habara T."/>
            <person name="Sakai H."/>
            <person name="Sato Y."/>
            <person name="Wilson G."/>
            <person name="Kumar K."/>
            <person name="McCouch S."/>
            <person name="Juretic N."/>
            <person name="Hoen D."/>
            <person name="Wright S."/>
            <person name="Bruskiewich R."/>
            <person name="Bureau T."/>
            <person name="Miyao A."/>
            <person name="Hirochika H."/>
            <person name="Nishikawa T."/>
            <person name="Kadowaki K."/>
            <person name="Sugiura M."/>
            <person name="Burr B."/>
            <person name="Sasaki T."/>
        </authorList>
    </citation>
    <scope>NUCLEOTIDE SEQUENCE [LARGE SCALE GENOMIC DNA]</scope>
    <source>
        <strain evidence="3">cv. Nipponbare</strain>
    </source>
</reference>
<dbReference type="Proteomes" id="UP000000763">
    <property type="component" value="Chromosome 5"/>
</dbReference>